<dbReference type="GeneID" id="108701796"/>
<dbReference type="FunFam" id="2.60.40.10:FF:000171">
    <property type="entry name" value="protein-glutamine gamma-glutamyltransferase 6"/>
    <property type="match status" value="2"/>
</dbReference>
<reference evidence="12" key="1">
    <citation type="submission" date="2025-08" db="UniProtKB">
        <authorList>
            <consortium name="RefSeq"/>
        </authorList>
    </citation>
    <scope>IDENTIFICATION</scope>
    <source>
        <strain evidence="12">J_2021</strain>
        <tissue evidence="12">Erythrocytes</tissue>
    </source>
</reference>
<dbReference type="Proteomes" id="UP000186698">
    <property type="component" value="Chromosome 9_10L"/>
</dbReference>
<evidence type="ECO:0000256" key="8">
    <source>
        <dbReference type="ARBA" id="ARBA00051843"/>
    </source>
</evidence>
<feature type="compositionally biased region" description="Basic and acidic residues" evidence="9">
    <location>
        <begin position="455"/>
        <end position="471"/>
    </location>
</feature>
<dbReference type="PROSITE" id="PS00547">
    <property type="entry name" value="TRANSGLUTAMINASES"/>
    <property type="match status" value="2"/>
</dbReference>
<dbReference type="GO" id="GO:0046872">
    <property type="term" value="F:metal ion binding"/>
    <property type="evidence" value="ECO:0007669"/>
    <property type="project" value="UniProtKB-KW"/>
</dbReference>
<keyword evidence="4" id="KW-0479">Metal-binding</keyword>
<evidence type="ECO:0000256" key="6">
    <source>
        <dbReference type="ARBA" id="ARBA00023315"/>
    </source>
</evidence>
<evidence type="ECO:0000313" key="11">
    <source>
        <dbReference type="Proteomes" id="UP000186698"/>
    </source>
</evidence>
<comment type="cofactor">
    <cofactor evidence="1">
        <name>Ca(2+)</name>
        <dbReference type="ChEBI" id="CHEBI:29108"/>
    </cofactor>
</comment>
<keyword evidence="3" id="KW-0808">Transferase</keyword>
<dbReference type="GO" id="GO:0003810">
    <property type="term" value="F:protein-glutamine gamma-glutamyltransferase activity"/>
    <property type="evidence" value="ECO:0000318"/>
    <property type="project" value="GO_Central"/>
</dbReference>
<dbReference type="InterPro" id="IPR013783">
    <property type="entry name" value="Ig-like_fold"/>
</dbReference>
<comment type="catalytic activity">
    <reaction evidence="8">
        <text>L-glutaminyl-[protein] + L-lysyl-[protein] = [protein]-L-lysyl-N(6)-5-L-glutamyl-[protein] + NH4(+)</text>
        <dbReference type="Rhea" id="RHEA:54816"/>
        <dbReference type="Rhea" id="RHEA-COMP:9752"/>
        <dbReference type="Rhea" id="RHEA-COMP:10207"/>
        <dbReference type="Rhea" id="RHEA-COMP:14005"/>
        <dbReference type="ChEBI" id="CHEBI:28938"/>
        <dbReference type="ChEBI" id="CHEBI:29969"/>
        <dbReference type="ChEBI" id="CHEBI:30011"/>
        <dbReference type="ChEBI" id="CHEBI:138370"/>
        <dbReference type="EC" id="2.3.2.13"/>
    </reaction>
</comment>
<evidence type="ECO:0000259" key="10">
    <source>
        <dbReference type="SMART" id="SM00460"/>
    </source>
</evidence>
<feature type="domain" description="Transglutaminase-like" evidence="10">
    <location>
        <begin position="255"/>
        <end position="347"/>
    </location>
</feature>
<dbReference type="FunFam" id="2.60.40.10:FF:000278">
    <property type="entry name" value="Protein-glutamine gamma-glutamyltransferase 2"/>
    <property type="match status" value="1"/>
</dbReference>
<dbReference type="EC" id="2.3.2.13" evidence="7"/>
<evidence type="ECO:0000256" key="1">
    <source>
        <dbReference type="ARBA" id="ARBA00001913"/>
    </source>
</evidence>
<dbReference type="InterPro" id="IPR014756">
    <property type="entry name" value="Ig_E-set"/>
</dbReference>
<evidence type="ECO:0000256" key="4">
    <source>
        <dbReference type="ARBA" id="ARBA00022723"/>
    </source>
</evidence>
<dbReference type="FunFam" id="2.60.40.10:FF:002682">
    <property type="entry name" value="Transglutaminase 3, gene 1"/>
    <property type="match status" value="1"/>
</dbReference>
<evidence type="ECO:0000256" key="9">
    <source>
        <dbReference type="SAM" id="MobiDB-lite"/>
    </source>
</evidence>
<dbReference type="Pfam" id="PF00868">
    <property type="entry name" value="Transglut_N"/>
    <property type="match status" value="2"/>
</dbReference>
<evidence type="ECO:0000256" key="3">
    <source>
        <dbReference type="ARBA" id="ARBA00022679"/>
    </source>
</evidence>
<dbReference type="Pfam" id="PF00927">
    <property type="entry name" value="Transglut_C"/>
    <property type="match status" value="4"/>
</dbReference>
<dbReference type="Gene3D" id="2.60.40.10">
    <property type="entry name" value="Immunoglobulins"/>
    <property type="match status" value="6"/>
</dbReference>
<dbReference type="InterPro" id="IPR002931">
    <property type="entry name" value="Transglutaminase-like"/>
</dbReference>
<dbReference type="InterPro" id="IPR036238">
    <property type="entry name" value="Transglutaminase_C_sf"/>
</dbReference>
<dbReference type="OrthoDB" id="437511at2759"/>
<evidence type="ECO:0000256" key="7">
    <source>
        <dbReference type="ARBA" id="ARBA00024222"/>
    </source>
</evidence>
<dbReference type="InterPro" id="IPR013808">
    <property type="entry name" value="Transglutaminase_AS"/>
</dbReference>
<evidence type="ECO:0000313" key="12">
    <source>
        <dbReference type="RefSeq" id="XP_041432203.1"/>
    </source>
</evidence>
<dbReference type="PANTHER" id="PTHR11590:SF50">
    <property type="entry name" value="PROTEIN-GLUTAMINE GAMMA-GLUTAMYLTRANSFERASE 6"/>
    <property type="match status" value="1"/>
</dbReference>
<dbReference type="Pfam" id="PF01841">
    <property type="entry name" value="Transglut_core"/>
    <property type="match status" value="2"/>
</dbReference>
<dbReference type="InterPro" id="IPR001102">
    <property type="entry name" value="Transglutaminase_N"/>
</dbReference>
<gene>
    <name evidence="12" type="primary">tgm3l.4.L</name>
</gene>
<dbReference type="InterPro" id="IPR008958">
    <property type="entry name" value="Transglutaminase_C"/>
</dbReference>
<dbReference type="Gene3D" id="3.90.260.10">
    <property type="entry name" value="Transglutaminase-like"/>
    <property type="match status" value="2"/>
</dbReference>
<proteinExistence type="inferred from homology"/>
<dbReference type="PANTHER" id="PTHR11590">
    <property type="entry name" value="PROTEIN-GLUTAMINE GAMMA-GLUTAMYLTRANSFERASE"/>
    <property type="match status" value="1"/>
</dbReference>
<sequence length="1550" mass="176045">MEESNRKGHHTEMYNSPDLILRRGQSFWITLDFDRPIQEWDSIIFTAQTGPLNAKFYNINVEFGLSNSWSSGMWSAVLESAPGNTLRIIMSSPANAVIGRYNLTVQISIMGHTSTYSLGKFILLFNPWCLDDEVYMTNEDERNEYVLNDNGLVFIGSEKHIASLAWNFGQFESNILNICLDMLDRSLNYRNDPAADCSKRNSPMYVGRVISAMINSNDDYGVLEGKWEKEFSDGVDPNTWTGSVEILWKWQKEGYKPVKYGQCWVFAAVMCTALRCLGIPTRVITNFNSAHNTDGNLCVDLHYDNDGKFMEISDDSIWNFHVWDESWFLRKDLGQFYGGWQVLDSTPQEQSQNVYRCGPTSVNAVKEGDVHLPYDTPFVYSEVNADRVTWVCHKDGRKEQAHSDTKAVGQFISTKAVGSNDRVDITHSYKYPEGSPKEREVFEKANRRLSNYRAPAERSNDVNSTRDRRVTNEVLMDTIENSRPRSNTLPSRPTTNTLRPRPTPNVPLSRPMSNSVASIPSAVDLPSRPRSNTLYPRGVANGFRSRSTERVYNPRPPVNTFPERPPPLNTFPERPPPLNTFPERPPPLNTYPERPPLDGPDIAGKFKLLGPLAVGDDINLLLSLKNLTPYHRQVTVNLTASCILYTGRHINDIFQDQKSLIINPSQEGHISLQIPYTLYGNFLTDGNMIQVVAVCELPFRKKVVITKELVLDNPPISIKPLELAVLNKKMNVEVRFTNPLSFVVKDCTVAVEGAGLVDRQLTAMVPYIKPKQNIKFKVEITPFRSGTRQLIVHVKCRYFSIKGHQQLNVVSWVVAHSLLVALSYCQVLKLRKFSMEELSNMVEHRTNYYSSGDLILRRAQAFRIKLDFNRPLQERDKVKFIAATGPAPHESDDTMSIFPLFGSDSERSWTADVDSIDTNHVTALITSPADAPIGRYKLQLYITSSKKKSYVKLREFILLFNPWAEDDAVYMEDESERHEYVLNDHGIIYFGHEDMIDEQGWDFGQFEENILDISLQILDRSLNYQDDPVLDCSQRYDPGYVGRVLSAMINSFDDKGVIEGRWSGKFTGGVDPQHWMGSVEILMRWYRGGYKPVKYGQCWVFAAVMCTVLRCLGIPTRVITNFASAHDKDGNLSIDSIYSSTGRNMSKDSMWNFHVWNESWFSRNDLDSAYRGWQVLDSTPQELSEGIYCCGPASVHAVKEGDVDLEYNIPFVFAEVNADRNTWVYYDKDVKEKVYTDSKIVGKNISTKGVSSNQRVDITNNYKYPEGTEKERLVYLKARKKLLDMGVLKEEDLGRRYIGKKRYKKRGRASGSADDSEEPTELDITGKFQLVAPPTFGDDVNLLLSLRNSGQKSETLKVKLSSSAIEYTGRPMAEIFTDQKSVTLGSMKEKQIPINISASQYEEDLTKDYLIEVVALCELKSKKKMLVRRVVTIEKPPLRIQVLSYPVVDEPCELKVFFKNPLSVPLSDGILLIGGSGLTRKQIKRRVPRLGPKADGSIFLEFTPYRVGTQQLVVDFISKHFSAIKGFQSVEVAEYNVESVSEEIIEVEDD</sequence>
<feature type="compositionally biased region" description="Low complexity" evidence="9">
    <location>
        <begin position="486"/>
        <end position="500"/>
    </location>
</feature>
<dbReference type="SMART" id="SM00460">
    <property type="entry name" value="TGc"/>
    <property type="match status" value="2"/>
</dbReference>
<dbReference type="InterPro" id="IPR050779">
    <property type="entry name" value="Transglutaminase"/>
</dbReference>
<name>A0A8J1LRL1_XENLA</name>
<feature type="domain" description="Transglutaminase-like" evidence="10">
    <location>
        <begin position="1090"/>
        <end position="1180"/>
    </location>
</feature>
<evidence type="ECO:0000256" key="2">
    <source>
        <dbReference type="ARBA" id="ARBA00005968"/>
    </source>
</evidence>
<organism evidence="11 12">
    <name type="scientific">Xenopus laevis</name>
    <name type="common">African clawed frog</name>
    <dbReference type="NCBI Taxonomy" id="8355"/>
    <lineage>
        <taxon>Eukaryota</taxon>
        <taxon>Metazoa</taxon>
        <taxon>Chordata</taxon>
        <taxon>Craniata</taxon>
        <taxon>Vertebrata</taxon>
        <taxon>Euteleostomi</taxon>
        <taxon>Amphibia</taxon>
        <taxon>Batrachia</taxon>
        <taxon>Anura</taxon>
        <taxon>Pipoidea</taxon>
        <taxon>Pipidae</taxon>
        <taxon>Xenopodinae</taxon>
        <taxon>Xenopus</taxon>
        <taxon>Xenopus</taxon>
    </lineage>
</organism>
<dbReference type="FunFam" id="3.90.260.10:FF:000001">
    <property type="entry name" value="Protein-glutamine gamma-glutamyltransferase 2"/>
    <property type="match status" value="2"/>
</dbReference>
<dbReference type="CTD" id="108701796"/>
<dbReference type="KEGG" id="xla:108701796"/>
<dbReference type="SUPFAM" id="SSF49309">
    <property type="entry name" value="Transglutaminase, two C-terminal domains"/>
    <property type="match status" value="4"/>
</dbReference>
<keyword evidence="5" id="KW-0106">Calcium</keyword>
<dbReference type="RefSeq" id="XP_041432203.1">
    <property type="nucleotide sequence ID" value="XM_041576269.1"/>
</dbReference>
<dbReference type="InterPro" id="IPR036985">
    <property type="entry name" value="Transglutaminase-like_sf"/>
</dbReference>
<protein>
    <recommendedName>
        <fullName evidence="7">protein-glutamine gamma-glutamyltransferase</fullName>
        <ecNumber evidence="7">2.3.2.13</ecNumber>
    </recommendedName>
</protein>
<dbReference type="InterPro" id="IPR038765">
    <property type="entry name" value="Papain-like_cys_pep_sf"/>
</dbReference>
<keyword evidence="6" id="KW-0012">Acyltransferase</keyword>
<dbReference type="SUPFAM" id="SSF81296">
    <property type="entry name" value="E set domains"/>
    <property type="match status" value="2"/>
</dbReference>
<comment type="similarity">
    <text evidence="2">Belongs to the transglutaminase superfamily. Transglutaminase family.</text>
</comment>
<dbReference type="SUPFAM" id="SSF54001">
    <property type="entry name" value="Cysteine proteinases"/>
    <property type="match status" value="2"/>
</dbReference>
<evidence type="ECO:0000256" key="5">
    <source>
        <dbReference type="ARBA" id="ARBA00022837"/>
    </source>
</evidence>
<accession>A0A8J1LRL1</accession>
<keyword evidence="11" id="KW-1185">Reference proteome</keyword>
<feature type="region of interest" description="Disordered" evidence="9">
    <location>
        <begin position="447"/>
        <end position="579"/>
    </location>
</feature>
<dbReference type="FunFam" id="2.60.40.10:FF:001482">
    <property type="entry name" value="Protein-glutamine gamma-glutamyltransferase 4"/>
    <property type="match status" value="2"/>
</dbReference>
<feature type="compositionally biased region" description="Pro residues" evidence="9">
    <location>
        <begin position="554"/>
        <end position="579"/>
    </location>
</feature>